<dbReference type="KEGG" id="tom:BWR18_06060"/>
<dbReference type="InterPro" id="IPR024654">
    <property type="entry name" value="Calcineurin-like_PHP_lpxH"/>
</dbReference>
<dbReference type="InterPro" id="IPR029052">
    <property type="entry name" value="Metallo-depent_PP-like"/>
</dbReference>
<dbReference type="EMBL" id="CP019312">
    <property type="protein sequence ID" value="APX13729.1"/>
    <property type="molecule type" value="Genomic_DNA"/>
</dbReference>
<dbReference type="OrthoDB" id="9813918at2"/>
<dbReference type="InterPro" id="IPR011152">
    <property type="entry name" value="Pesterase_MJ0912"/>
</dbReference>
<accession>A0A1P8N0P9</accession>
<dbReference type="PIRSF" id="PIRSF000883">
    <property type="entry name" value="Pesterase_MJ0912"/>
    <property type="match status" value="1"/>
</dbReference>
<evidence type="ECO:0000313" key="3">
    <source>
        <dbReference type="EMBL" id="APX13729.1"/>
    </source>
</evidence>
<dbReference type="Gene3D" id="3.60.21.10">
    <property type="match status" value="1"/>
</dbReference>
<dbReference type="Proteomes" id="UP000186336">
    <property type="component" value="Chromosome"/>
</dbReference>
<organism evidence="3 4">
    <name type="scientific">Tateyamaria omphalii</name>
    <dbReference type="NCBI Taxonomy" id="299262"/>
    <lineage>
        <taxon>Bacteria</taxon>
        <taxon>Pseudomonadati</taxon>
        <taxon>Pseudomonadota</taxon>
        <taxon>Alphaproteobacteria</taxon>
        <taxon>Rhodobacterales</taxon>
        <taxon>Roseobacteraceae</taxon>
        <taxon>Tateyamaria</taxon>
    </lineage>
</organism>
<dbReference type="CDD" id="cd00838">
    <property type="entry name" value="MPP_superfamily"/>
    <property type="match status" value="1"/>
</dbReference>
<evidence type="ECO:0000256" key="1">
    <source>
        <dbReference type="ARBA" id="ARBA00008950"/>
    </source>
</evidence>
<dbReference type="STRING" id="299262.BWR18_06060"/>
<reference evidence="3 4" key="1">
    <citation type="submission" date="2017-01" db="EMBL/GenBank/DDBJ databases">
        <title>Complete genome of Tateyamaria omphalii DOK1-4 isolated from seawater in Dokdo.</title>
        <authorList>
            <person name="Kim J.H."/>
            <person name="Chi W.-J."/>
        </authorList>
    </citation>
    <scope>NUCLEOTIDE SEQUENCE [LARGE SCALE GENOMIC DNA]</scope>
    <source>
        <strain evidence="3 4">DOK1-4</strain>
    </source>
</reference>
<evidence type="ECO:0000313" key="4">
    <source>
        <dbReference type="Proteomes" id="UP000186336"/>
    </source>
</evidence>
<name>A0A1P8N0P9_9RHOB</name>
<comment type="similarity">
    <text evidence="1">Belongs to the metallophosphoesterase superfamily. YfcE family.</text>
</comment>
<keyword evidence="4" id="KW-1185">Reference proteome</keyword>
<dbReference type="AlphaFoldDB" id="A0A1P8N0P9"/>
<protein>
    <submittedName>
        <fullName evidence="3">Diadenosine tetraphosphatase</fullName>
    </submittedName>
</protein>
<gene>
    <name evidence="3" type="ORF">BWR18_06060</name>
</gene>
<proteinExistence type="inferred from homology"/>
<sequence>MRVQDLGVVDEPVLLFGGPYSNLQATQAVLEQARHRGAKPVCTGDVVAYCARPAETVAAIRAAGCPVVAGNCEVQLAEGADDCGCGFQEGSVCDLLSVGWYGFAQSRVGADARAWMAELPDVVVFAQSGARYAVIHGGVSDVARFVWSTSPMSVFRSEWMALEAQIGPVDHIVAGHSGIPFQQDVGKGRWINAGVIGMPPHDGLQQTAFMVLEEGRAKLHRLNYDMDGAVADMEAAGLTHGYHIALRSGYWPSEDVLPPDLRLSFASG</sequence>
<evidence type="ECO:0000259" key="2">
    <source>
        <dbReference type="Pfam" id="PF12850"/>
    </source>
</evidence>
<dbReference type="SUPFAM" id="SSF56300">
    <property type="entry name" value="Metallo-dependent phosphatases"/>
    <property type="match status" value="1"/>
</dbReference>
<feature type="domain" description="Calcineurin-like phosphoesterase" evidence="2">
    <location>
        <begin position="22"/>
        <end position="210"/>
    </location>
</feature>
<dbReference type="Pfam" id="PF12850">
    <property type="entry name" value="Metallophos_2"/>
    <property type="match status" value="1"/>
</dbReference>